<evidence type="ECO:0000313" key="1">
    <source>
        <dbReference type="EMBL" id="KAJ1102987.1"/>
    </source>
</evidence>
<gene>
    <name evidence="1" type="ORF">NDU88_000418</name>
</gene>
<keyword evidence="2" id="KW-1185">Reference proteome</keyword>
<dbReference type="AlphaFoldDB" id="A0AAV7MHH2"/>
<comment type="caution">
    <text evidence="1">The sequence shown here is derived from an EMBL/GenBank/DDBJ whole genome shotgun (WGS) entry which is preliminary data.</text>
</comment>
<protein>
    <submittedName>
        <fullName evidence="1">Uncharacterized protein</fullName>
    </submittedName>
</protein>
<reference evidence="1" key="1">
    <citation type="journal article" date="2022" name="bioRxiv">
        <title>Sequencing and chromosome-scale assembly of the giantPleurodeles waltlgenome.</title>
        <authorList>
            <person name="Brown T."/>
            <person name="Elewa A."/>
            <person name="Iarovenko S."/>
            <person name="Subramanian E."/>
            <person name="Araus A.J."/>
            <person name="Petzold A."/>
            <person name="Susuki M."/>
            <person name="Suzuki K.-i.T."/>
            <person name="Hayashi T."/>
            <person name="Toyoda A."/>
            <person name="Oliveira C."/>
            <person name="Osipova E."/>
            <person name="Leigh N.D."/>
            <person name="Simon A."/>
            <person name="Yun M.H."/>
        </authorList>
    </citation>
    <scope>NUCLEOTIDE SEQUENCE</scope>
    <source>
        <strain evidence="1">20211129_DDA</strain>
        <tissue evidence="1">Liver</tissue>
    </source>
</reference>
<organism evidence="1 2">
    <name type="scientific">Pleurodeles waltl</name>
    <name type="common">Iberian ribbed newt</name>
    <dbReference type="NCBI Taxonomy" id="8319"/>
    <lineage>
        <taxon>Eukaryota</taxon>
        <taxon>Metazoa</taxon>
        <taxon>Chordata</taxon>
        <taxon>Craniata</taxon>
        <taxon>Vertebrata</taxon>
        <taxon>Euteleostomi</taxon>
        <taxon>Amphibia</taxon>
        <taxon>Batrachia</taxon>
        <taxon>Caudata</taxon>
        <taxon>Salamandroidea</taxon>
        <taxon>Salamandridae</taxon>
        <taxon>Pleurodelinae</taxon>
        <taxon>Pleurodeles</taxon>
    </lineage>
</organism>
<dbReference type="Proteomes" id="UP001066276">
    <property type="component" value="Chromosome 9"/>
</dbReference>
<dbReference type="EMBL" id="JANPWB010000013">
    <property type="protein sequence ID" value="KAJ1102987.1"/>
    <property type="molecule type" value="Genomic_DNA"/>
</dbReference>
<sequence>GAPHRLPNTGCPGQLGVLHSGALVIWGSCSGVPLTDSLAQGALLIWVSCTEPLLKGAPGKGATLGSSCQGMMEECGLLDGALHSGAPHRLPNTGCPGQLGVLHSGALVIWGSCS</sequence>
<name>A0AAV7MHH2_PLEWA</name>
<proteinExistence type="predicted"/>
<feature type="non-terminal residue" evidence="1">
    <location>
        <position position="1"/>
    </location>
</feature>
<feature type="non-terminal residue" evidence="1">
    <location>
        <position position="114"/>
    </location>
</feature>
<evidence type="ECO:0000313" key="2">
    <source>
        <dbReference type="Proteomes" id="UP001066276"/>
    </source>
</evidence>
<accession>A0AAV7MHH2</accession>